<evidence type="ECO:0000256" key="1">
    <source>
        <dbReference type="ARBA" id="ARBA00022737"/>
    </source>
</evidence>
<feature type="transmembrane region" description="Helical" evidence="3">
    <location>
        <begin position="40"/>
        <end position="60"/>
    </location>
</feature>
<dbReference type="GO" id="GO:0005581">
    <property type="term" value="C:collagen trimer"/>
    <property type="evidence" value="ECO:0007669"/>
    <property type="project" value="UniProtKB-KW"/>
</dbReference>
<keyword evidence="1" id="KW-0677">Repeat</keyword>
<evidence type="ECO:0000313" key="5">
    <source>
        <dbReference type="Proteomes" id="UP001201812"/>
    </source>
</evidence>
<accession>A0AAD4N0Y2</accession>
<dbReference type="AlphaFoldDB" id="A0AAD4N0Y2"/>
<gene>
    <name evidence="4" type="ORF">DdX_09214</name>
</gene>
<name>A0AAD4N0Y2_9BILA</name>
<feature type="compositionally biased region" description="Pro residues" evidence="2">
    <location>
        <begin position="356"/>
        <end position="377"/>
    </location>
</feature>
<organism evidence="4 5">
    <name type="scientific">Ditylenchus destructor</name>
    <dbReference type="NCBI Taxonomy" id="166010"/>
    <lineage>
        <taxon>Eukaryota</taxon>
        <taxon>Metazoa</taxon>
        <taxon>Ecdysozoa</taxon>
        <taxon>Nematoda</taxon>
        <taxon>Chromadorea</taxon>
        <taxon>Rhabditida</taxon>
        <taxon>Tylenchina</taxon>
        <taxon>Tylenchomorpha</taxon>
        <taxon>Sphaerularioidea</taxon>
        <taxon>Anguinidae</taxon>
        <taxon>Anguininae</taxon>
        <taxon>Ditylenchus</taxon>
    </lineage>
</organism>
<comment type="caution">
    <text evidence="4">The sequence shown here is derived from an EMBL/GenBank/DDBJ whole genome shotgun (WGS) entry which is preliminary data.</text>
</comment>
<sequence>MAAARIARYYAISKKYSLTHDLNYDQEDENQAWQYKVGNILGVVSILLSLTTCIYLLIAVPMMLQRFHDYNYAVGYISHKFKSKSNVIFQELRILSNEQRRNQQRRQSQFNGNQVLEKYPVFPVPLGFIPFPFQKFRIKSIRIPLESSGSTTADPLADALDSAAKYPTFNESDLPTDINPSLELMLQLTPFDATIAEIQRQMEKYANRRKSPTRNYNASISNHHIMQTPQHEMPPLQDITQPDFANEQGNDGVDGTDGFPGSDGEPGEPGSYPVVYPEPEKECQLCPSGGPGAPGPAGPSGPPGEKGDVGLIGLDGLQGELSACRGPRGDSGLPGPKGLPGLPGAPGIDWISGVGPPGPPGHPGDTGPPGPRGPPGIPHTSIGEPGESGRDGTPGIEGIPGRPGKKGEPGVPGPDGGYCPCPGRTTHNQSDLRRKQRVRILPSN</sequence>
<reference evidence="4" key="1">
    <citation type="submission" date="2022-01" db="EMBL/GenBank/DDBJ databases">
        <title>Genome Sequence Resource for Two Populations of Ditylenchus destructor, the Migratory Endoparasitic Phytonematode.</title>
        <authorList>
            <person name="Zhang H."/>
            <person name="Lin R."/>
            <person name="Xie B."/>
        </authorList>
    </citation>
    <scope>NUCLEOTIDE SEQUENCE</scope>
    <source>
        <strain evidence="4">BazhouSP</strain>
    </source>
</reference>
<keyword evidence="3" id="KW-0812">Transmembrane</keyword>
<dbReference type="PANTHER" id="PTHR24637:SF421">
    <property type="entry name" value="CUTICLE COLLAGEN DPY-2"/>
    <property type="match status" value="1"/>
</dbReference>
<proteinExistence type="predicted"/>
<keyword evidence="3" id="KW-1133">Transmembrane helix</keyword>
<evidence type="ECO:0000313" key="4">
    <source>
        <dbReference type="EMBL" id="KAI1713142.1"/>
    </source>
</evidence>
<feature type="compositionally biased region" description="Low complexity" evidence="2">
    <location>
        <begin position="333"/>
        <end position="347"/>
    </location>
</feature>
<evidence type="ECO:0000256" key="2">
    <source>
        <dbReference type="SAM" id="MobiDB-lite"/>
    </source>
</evidence>
<protein>
    <submittedName>
        <fullName evidence="4">Cuticle collagen bli-1</fullName>
    </submittedName>
</protein>
<feature type="compositionally biased region" description="Low complexity" evidence="2">
    <location>
        <begin position="257"/>
        <end position="271"/>
    </location>
</feature>
<dbReference type="PANTHER" id="PTHR24637">
    <property type="entry name" value="COLLAGEN"/>
    <property type="match status" value="1"/>
</dbReference>
<evidence type="ECO:0000256" key="3">
    <source>
        <dbReference type="SAM" id="Phobius"/>
    </source>
</evidence>
<keyword evidence="4" id="KW-0176">Collagen</keyword>
<dbReference type="EMBL" id="JAKKPZ010000016">
    <property type="protein sequence ID" value="KAI1713142.1"/>
    <property type="molecule type" value="Genomic_DNA"/>
</dbReference>
<keyword evidence="3" id="KW-0472">Membrane</keyword>
<feature type="compositionally biased region" description="Low complexity" evidence="2">
    <location>
        <begin position="393"/>
        <end position="402"/>
    </location>
</feature>
<feature type="compositionally biased region" description="Pro residues" evidence="2">
    <location>
        <begin position="293"/>
        <end position="302"/>
    </location>
</feature>
<keyword evidence="5" id="KW-1185">Reference proteome</keyword>
<dbReference type="Proteomes" id="UP001201812">
    <property type="component" value="Unassembled WGS sequence"/>
</dbReference>
<feature type="region of interest" description="Disordered" evidence="2">
    <location>
        <begin position="240"/>
        <end position="444"/>
    </location>
</feature>